<protein>
    <submittedName>
        <fullName evidence="1">Uncharacterized protein</fullName>
    </submittedName>
</protein>
<gene>
    <name evidence="1" type="ORF">HRR80_007861</name>
</gene>
<sequence>MSSLTSPFEPNCLVENHNAGLVPRHFSAGIPDVRSLYRQSLDSKDYLQYRVIVQTVTVAMLPEIKTRRTASSIFGHVATSGAIDQEGSDARSRCRMKTRFRGHCRRKTNQPGPGSLTIGMPVTDPTRRFISNNAT</sequence>
<accession>A0AAN6EMX9</accession>
<dbReference type="Proteomes" id="UP001161757">
    <property type="component" value="Unassembled WGS sequence"/>
</dbReference>
<comment type="caution">
    <text evidence="1">The sequence shown here is derived from an EMBL/GenBank/DDBJ whole genome shotgun (WGS) entry which is preliminary data.</text>
</comment>
<evidence type="ECO:0000313" key="1">
    <source>
        <dbReference type="EMBL" id="KAJ8988084.1"/>
    </source>
</evidence>
<evidence type="ECO:0000313" key="2">
    <source>
        <dbReference type="Proteomes" id="UP001161757"/>
    </source>
</evidence>
<reference evidence="1" key="1">
    <citation type="submission" date="2023-01" db="EMBL/GenBank/DDBJ databases">
        <title>Exophiala dermititidis isolated from Cystic Fibrosis Patient.</title>
        <authorList>
            <person name="Kurbessoian T."/>
            <person name="Crocker A."/>
            <person name="Murante D."/>
            <person name="Hogan D.A."/>
            <person name="Stajich J.E."/>
        </authorList>
    </citation>
    <scope>NUCLEOTIDE SEQUENCE</scope>
    <source>
        <strain evidence="1">Ex8</strain>
    </source>
</reference>
<dbReference type="EMBL" id="JAJGCB010000020">
    <property type="protein sequence ID" value="KAJ8988084.1"/>
    <property type="molecule type" value="Genomic_DNA"/>
</dbReference>
<name>A0AAN6EMX9_EXODE</name>
<dbReference type="AlphaFoldDB" id="A0AAN6EMX9"/>
<proteinExistence type="predicted"/>
<organism evidence="1 2">
    <name type="scientific">Exophiala dermatitidis</name>
    <name type="common">Black yeast-like fungus</name>
    <name type="synonym">Wangiella dermatitidis</name>
    <dbReference type="NCBI Taxonomy" id="5970"/>
    <lineage>
        <taxon>Eukaryota</taxon>
        <taxon>Fungi</taxon>
        <taxon>Dikarya</taxon>
        <taxon>Ascomycota</taxon>
        <taxon>Pezizomycotina</taxon>
        <taxon>Eurotiomycetes</taxon>
        <taxon>Chaetothyriomycetidae</taxon>
        <taxon>Chaetothyriales</taxon>
        <taxon>Herpotrichiellaceae</taxon>
        <taxon>Exophiala</taxon>
    </lineage>
</organism>